<dbReference type="Gene3D" id="3.30.565.10">
    <property type="entry name" value="Histidine kinase-like ATPase, C-terminal domain"/>
    <property type="match status" value="1"/>
</dbReference>
<evidence type="ECO:0000256" key="2">
    <source>
        <dbReference type="ARBA" id="ARBA00022741"/>
    </source>
</evidence>
<sequence>MAYFFEKTKLWVRTLGQNDNEDVERLRSSFFDFRRKIEPLVKNIEVELPGLTIHDISHIDSLWEVADQIVGDKPYLNPAEAYVLGGAFLLHDAAHVNAAYEGGFSGLKVKDEWKDLISLWFDGVEPAEGSDDEKMAFFQIIRQLHANQARTIINRSWKSEASNNYYFLVSDEEIRNYYSELIGEIAESHHWSAKKVYETFLNRKINAPGFFADSGLEVDALKIAFLLRTADAAHIDSRRAPIYSYNYMTPKGVSRSHWHFQNKLGRVTLSDNQSLRISSGSSFSKDERSSWWLAFDTAKMINNELQDALNYLSDAGRAPFTATKVLGVDSPENFSKYVKADGWEPEDISLHVSNLPRLISTLGGRALYGENNYVGIRELIQNGFDAVIAARNLGYLDDQEGAIALKLEKNDDHSWRLSITDNGLGMSRYVLSNILLDFGKSLWSDDDIRYEHPRLAQTGFSSIGQFGIGFYSVFMLSNQVTVITNRYKSKLDENHTHWKLTFQNGLTERPFISRPIDQEQLKKHGTMVSFIIYDKVLLDILSLTNDEELHDSEKVEQEFVRLIKWILPACEIDITLEFNGGKKKIIKANDWVEIPDAELLSRVNSSKVKGALYPISYDGNVVGRLRTADLVYFYKSDRPHATVTYKGAMAGELYGLHGVCVSQENNGKAERNDAVPHYPLESWRDWARSIVRNEPKLSNVHLLRLHILIPDEDLHVWFIGEERSSIGDIREFLSIHNEFYALNGMVDYEEDDDVKNSEFDDEFILNDDTIIIPLRRVFFGNEDNNGFDYLITSITSSKINYENKLEDVVRSVWGDFESDFEYRVVGSVNGTNITRGVTVYKRV</sequence>
<dbReference type="PRINTS" id="PR00775">
    <property type="entry name" value="HEATSHOCK90"/>
</dbReference>
<dbReference type="EMBL" id="CP065745">
    <property type="protein sequence ID" value="QPR53417.1"/>
    <property type="molecule type" value="Genomic_DNA"/>
</dbReference>
<organism evidence="6 7">
    <name type="scientific">Aeromonas allosaccharophila</name>
    <dbReference type="NCBI Taxonomy" id="656"/>
    <lineage>
        <taxon>Bacteria</taxon>
        <taxon>Pseudomonadati</taxon>
        <taxon>Pseudomonadota</taxon>
        <taxon>Gammaproteobacteria</taxon>
        <taxon>Aeromonadales</taxon>
        <taxon>Aeromonadaceae</taxon>
        <taxon>Aeromonas</taxon>
    </lineage>
</organism>
<protein>
    <submittedName>
        <fullName evidence="6">ATP-binding protein</fullName>
    </submittedName>
</protein>
<dbReference type="Proteomes" id="UP000595101">
    <property type="component" value="Chromosome"/>
</dbReference>
<dbReference type="GO" id="GO:0016887">
    <property type="term" value="F:ATP hydrolysis activity"/>
    <property type="evidence" value="ECO:0007669"/>
    <property type="project" value="InterPro"/>
</dbReference>
<dbReference type="SUPFAM" id="SSF55874">
    <property type="entry name" value="ATPase domain of HSP90 chaperone/DNA topoisomerase II/histidine kinase"/>
    <property type="match status" value="1"/>
</dbReference>
<keyword evidence="2" id="KW-0547">Nucleotide-binding</keyword>
<dbReference type="AlphaFoldDB" id="A0A7T2PCY9"/>
<keyword evidence="3 6" id="KW-0067">ATP-binding</keyword>
<dbReference type="InterPro" id="IPR001404">
    <property type="entry name" value="Hsp90_fam"/>
</dbReference>
<proteinExistence type="inferred from homology"/>
<evidence type="ECO:0000256" key="1">
    <source>
        <dbReference type="ARBA" id="ARBA00008239"/>
    </source>
</evidence>
<dbReference type="PANTHER" id="PTHR11528">
    <property type="entry name" value="HEAT SHOCK PROTEIN 90 FAMILY MEMBER"/>
    <property type="match status" value="1"/>
</dbReference>
<comment type="similarity">
    <text evidence="1">Belongs to the heat shock protein 90 family.</text>
</comment>
<evidence type="ECO:0000313" key="7">
    <source>
        <dbReference type="Proteomes" id="UP000595101"/>
    </source>
</evidence>
<keyword evidence="4" id="KW-0143">Chaperone</keyword>
<feature type="domain" description="HD-CE" evidence="5">
    <location>
        <begin position="48"/>
        <end position="306"/>
    </location>
</feature>
<dbReference type="InterPro" id="IPR056471">
    <property type="entry name" value="HD-CE"/>
</dbReference>
<dbReference type="InterPro" id="IPR036890">
    <property type="entry name" value="HATPase_C_sf"/>
</dbReference>
<evidence type="ECO:0000256" key="4">
    <source>
        <dbReference type="ARBA" id="ARBA00023186"/>
    </source>
</evidence>
<dbReference type="Pfam" id="PF24391">
    <property type="entry name" value="HD-CE"/>
    <property type="match status" value="1"/>
</dbReference>
<dbReference type="GO" id="GO:0005524">
    <property type="term" value="F:ATP binding"/>
    <property type="evidence" value="ECO:0007669"/>
    <property type="project" value="UniProtKB-KW"/>
</dbReference>
<evidence type="ECO:0000313" key="6">
    <source>
        <dbReference type="EMBL" id="QPR53417.1"/>
    </source>
</evidence>
<dbReference type="InterPro" id="IPR020575">
    <property type="entry name" value="Hsp90_N"/>
</dbReference>
<evidence type="ECO:0000256" key="3">
    <source>
        <dbReference type="ARBA" id="ARBA00022840"/>
    </source>
</evidence>
<dbReference type="GeneID" id="60786573"/>
<gene>
    <name evidence="6" type="ORF">I6G90_13165</name>
</gene>
<evidence type="ECO:0000259" key="5">
    <source>
        <dbReference type="Pfam" id="PF24391"/>
    </source>
</evidence>
<reference evidence="6 7" key="1">
    <citation type="submission" date="2020-12" db="EMBL/GenBank/DDBJ databases">
        <title>FDA dAtabase for Regulatory Grade micrObial Sequences (FDA-ARGOS): Supporting development and validation of Infectious Disease Dx tests.</title>
        <authorList>
            <person name="Sproer C."/>
            <person name="Gronow S."/>
            <person name="Severitt S."/>
            <person name="Schroder I."/>
            <person name="Tallon L."/>
            <person name="Sadzewicz L."/>
            <person name="Zhao X."/>
            <person name="Boylan J."/>
            <person name="Ott S."/>
            <person name="Bowen H."/>
            <person name="Vavikolanu K."/>
            <person name="Mehta A."/>
            <person name="Aluvathingal J."/>
            <person name="Nadendla S."/>
            <person name="Lowell S."/>
            <person name="Myers T."/>
            <person name="Yan Y."/>
            <person name="Sichtig H."/>
        </authorList>
    </citation>
    <scope>NUCLEOTIDE SEQUENCE [LARGE SCALE GENOMIC DNA]</scope>
    <source>
        <strain evidence="6 7">FDAARGOS_933</strain>
    </source>
</reference>
<dbReference type="KEGG" id="aall:I6G90_13165"/>
<dbReference type="GO" id="GO:0140662">
    <property type="term" value="F:ATP-dependent protein folding chaperone"/>
    <property type="evidence" value="ECO:0007669"/>
    <property type="project" value="InterPro"/>
</dbReference>
<name>A0A7T2PCY9_9GAMM</name>
<dbReference type="Pfam" id="PF13589">
    <property type="entry name" value="HATPase_c_3"/>
    <property type="match status" value="1"/>
</dbReference>
<dbReference type="RefSeq" id="WP_197927840.1">
    <property type="nucleotide sequence ID" value="NZ_CP065745.1"/>
</dbReference>
<accession>A0A7T2PCY9</accession>
<dbReference type="GO" id="GO:0051082">
    <property type="term" value="F:unfolded protein binding"/>
    <property type="evidence" value="ECO:0007669"/>
    <property type="project" value="InterPro"/>
</dbReference>